<feature type="compositionally biased region" description="Acidic residues" evidence="1">
    <location>
        <begin position="74"/>
        <end position="83"/>
    </location>
</feature>
<evidence type="ECO:0000313" key="6">
    <source>
        <dbReference type="Proteomes" id="UP000440367"/>
    </source>
</evidence>
<sequence length="83" mass="9199">MATLLQFVEVRSMRAADLIANISRARDTDSSGDGNDSTNAERDVEFGDSDSASDYDQANDIIGSNNSDYRECNTVEDDRDTRR</sequence>
<dbReference type="Proteomes" id="UP000460718">
    <property type="component" value="Unassembled WGS sequence"/>
</dbReference>
<accession>A0A6A4AG66</accession>
<name>A0A6A4AG66_9STRA</name>
<dbReference type="Proteomes" id="UP000440367">
    <property type="component" value="Unassembled WGS sequence"/>
</dbReference>
<feature type="region of interest" description="Disordered" evidence="1">
    <location>
        <begin position="22"/>
        <end position="83"/>
    </location>
</feature>
<dbReference type="EMBL" id="QXFW01000304">
    <property type="protein sequence ID" value="KAE9016771.1"/>
    <property type="molecule type" value="Genomic_DNA"/>
</dbReference>
<organism evidence="4 6">
    <name type="scientific">Phytophthora fragariae</name>
    <dbReference type="NCBI Taxonomy" id="53985"/>
    <lineage>
        <taxon>Eukaryota</taxon>
        <taxon>Sar</taxon>
        <taxon>Stramenopiles</taxon>
        <taxon>Oomycota</taxon>
        <taxon>Peronosporomycetes</taxon>
        <taxon>Peronosporales</taxon>
        <taxon>Peronosporaceae</taxon>
        <taxon>Phytophthora</taxon>
    </lineage>
</organism>
<evidence type="ECO:0000313" key="7">
    <source>
        <dbReference type="Proteomes" id="UP000460718"/>
    </source>
</evidence>
<evidence type="ECO:0000313" key="3">
    <source>
        <dbReference type="EMBL" id="KAE9219097.1"/>
    </source>
</evidence>
<gene>
    <name evidence="4" type="ORF">PF002_g2851</name>
    <name evidence="3" type="ORF">PF005_g8010</name>
    <name evidence="2" type="ORF">PF011_g6999</name>
</gene>
<feature type="compositionally biased region" description="Polar residues" evidence="1">
    <location>
        <begin position="54"/>
        <end position="67"/>
    </location>
</feature>
<evidence type="ECO:0000313" key="2">
    <source>
        <dbReference type="EMBL" id="KAE9016771.1"/>
    </source>
</evidence>
<dbReference type="EMBL" id="QXGB01000331">
    <property type="protein sequence ID" value="KAE9219097.1"/>
    <property type="molecule type" value="Genomic_DNA"/>
</dbReference>
<comment type="caution">
    <text evidence="4">The sequence shown here is derived from an EMBL/GenBank/DDBJ whole genome shotgun (WGS) entry which is preliminary data.</text>
</comment>
<dbReference type="Proteomes" id="UP000433483">
    <property type="component" value="Unassembled WGS sequence"/>
</dbReference>
<protein>
    <submittedName>
        <fullName evidence="4">Uncharacterized protein</fullName>
    </submittedName>
</protein>
<dbReference type="AlphaFoldDB" id="A0A6A4AG66"/>
<proteinExistence type="predicted"/>
<evidence type="ECO:0000313" key="4">
    <source>
        <dbReference type="EMBL" id="KAE9254442.1"/>
    </source>
</evidence>
<reference evidence="5 6" key="1">
    <citation type="submission" date="2018-08" db="EMBL/GenBank/DDBJ databases">
        <title>Genomic investigation of the strawberry pathogen Phytophthora fragariae indicates pathogenicity is determined by transcriptional variation in three key races.</title>
        <authorList>
            <person name="Adams T.M."/>
            <person name="Armitage A.D."/>
            <person name="Sobczyk M.K."/>
            <person name="Bates H.J."/>
            <person name="Dunwell J.M."/>
            <person name="Nellist C.F."/>
            <person name="Harrison R.J."/>
        </authorList>
    </citation>
    <scope>NUCLEOTIDE SEQUENCE [LARGE SCALE GENOMIC DNA]</scope>
    <source>
        <strain evidence="4 6">BC-1</strain>
        <strain evidence="3 5">NOV-27</strain>
        <strain evidence="2 7">SCRP245</strain>
    </source>
</reference>
<evidence type="ECO:0000313" key="5">
    <source>
        <dbReference type="Proteomes" id="UP000433483"/>
    </source>
</evidence>
<keyword evidence="5" id="KW-1185">Reference proteome</keyword>
<dbReference type="EMBL" id="QXGD01000076">
    <property type="protein sequence ID" value="KAE9254442.1"/>
    <property type="molecule type" value="Genomic_DNA"/>
</dbReference>
<evidence type="ECO:0000256" key="1">
    <source>
        <dbReference type="SAM" id="MobiDB-lite"/>
    </source>
</evidence>